<comment type="caution">
    <text evidence="2">The sequence shown here is derived from an EMBL/GenBank/DDBJ whole genome shotgun (WGS) entry which is preliminary data.</text>
</comment>
<dbReference type="Gene3D" id="3.40.50.300">
    <property type="entry name" value="P-loop containing nucleotide triphosphate hydrolases"/>
    <property type="match status" value="1"/>
</dbReference>
<evidence type="ECO:0000256" key="1">
    <source>
        <dbReference type="SAM" id="SignalP"/>
    </source>
</evidence>
<organism evidence="2 3">
    <name type="scientific">Triparma strigata</name>
    <dbReference type="NCBI Taxonomy" id="1606541"/>
    <lineage>
        <taxon>Eukaryota</taxon>
        <taxon>Sar</taxon>
        <taxon>Stramenopiles</taxon>
        <taxon>Ochrophyta</taxon>
        <taxon>Bolidophyceae</taxon>
        <taxon>Parmales</taxon>
        <taxon>Triparmaceae</taxon>
        <taxon>Triparma</taxon>
    </lineage>
</organism>
<reference evidence="3" key="1">
    <citation type="journal article" date="2023" name="Commun. Biol.">
        <title>Genome analysis of Parmales, the sister group of diatoms, reveals the evolutionary specialization of diatoms from phago-mixotrophs to photoautotrophs.</title>
        <authorList>
            <person name="Ban H."/>
            <person name="Sato S."/>
            <person name="Yoshikawa S."/>
            <person name="Yamada K."/>
            <person name="Nakamura Y."/>
            <person name="Ichinomiya M."/>
            <person name="Sato N."/>
            <person name="Blanc-Mathieu R."/>
            <person name="Endo H."/>
            <person name="Kuwata A."/>
            <person name="Ogata H."/>
        </authorList>
    </citation>
    <scope>NUCLEOTIDE SEQUENCE [LARGE SCALE GENOMIC DNA]</scope>
    <source>
        <strain evidence="3">NIES 3701</strain>
    </source>
</reference>
<evidence type="ECO:0000313" key="3">
    <source>
        <dbReference type="Proteomes" id="UP001165085"/>
    </source>
</evidence>
<accession>A0A9W7DYM3</accession>
<protein>
    <recommendedName>
        <fullName evidence="4">Zeta toxin domain-containing protein</fullName>
    </recommendedName>
</protein>
<dbReference type="Proteomes" id="UP001165085">
    <property type="component" value="Unassembled WGS sequence"/>
</dbReference>
<keyword evidence="1" id="KW-0732">Signal</keyword>
<gene>
    <name evidence="2" type="ORF">TrST_g5259</name>
</gene>
<feature type="chain" id="PRO_5040950159" description="Zeta toxin domain-containing protein" evidence="1">
    <location>
        <begin position="19"/>
        <end position="358"/>
    </location>
</feature>
<evidence type="ECO:0000313" key="2">
    <source>
        <dbReference type="EMBL" id="GMH58880.1"/>
    </source>
</evidence>
<feature type="signal peptide" evidence="1">
    <location>
        <begin position="1"/>
        <end position="18"/>
    </location>
</feature>
<dbReference type="InterPro" id="IPR027417">
    <property type="entry name" value="P-loop_NTPase"/>
</dbReference>
<dbReference type="EMBL" id="BRXY01000055">
    <property type="protein sequence ID" value="GMH58880.1"/>
    <property type="molecule type" value="Genomic_DNA"/>
</dbReference>
<dbReference type="AlphaFoldDB" id="A0A9W7DYM3"/>
<name>A0A9W7DYM3_9STRA</name>
<evidence type="ECO:0008006" key="4">
    <source>
        <dbReference type="Google" id="ProtNLM"/>
    </source>
</evidence>
<keyword evidence="3" id="KW-1185">Reference proteome</keyword>
<proteinExistence type="predicted"/>
<sequence>MLRAFFTLLTIYTATVTAFCAPHSQRMSSFTNSFADSFSKLNVGDGSASKSDDVQDTTSEWDNQGEWETVLKKPKAKKPTVTEVDPSAREMIITVGPQCAGKTTYLSQTYPDIVDVAIDDQPSVYIPIPIAQFLDTSIISSDSLVVGRSLKSRLDSESELRLVLNRLLGNLDPETFSVLLSTVVTSPSLHSCLSSTVESFLSTPSPSITTSTIDLFIRESIFPSALKLSQSSLLFHSRSSVRRVSWGNTNARYNDYKCALDAAEESNRTVTFVKHGDVLNGDFEEIMYRNVKRLAETGRYIPVEGVKRTWDNLEVMRRECWREEGWEWDQRLCERGGYRLGRDRKVRKIKKNNGNRRR</sequence>
<dbReference type="OrthoDB" id="48357at2759"/>